<evidence type="ECO:0000313" key="3">
    <source>
        <dbReference type="EMBL" id="BCS29830.1"/>
    </source>
</evidence>
<feature type="compositionally biased region" description="Basic and acidic residues" evidence="1">
    <location>
        <begin position="111"/>
        <end position="140"/>
    </location>
</feature>
<dbReference type="EMBL" id="AP024450">
    <property type="protein sequence ID" value="BCS29830.1"/>
    <property type="molecule type" value="Genomic_DNA"/>
</dbReference>
<feature type="domain" description="2EXR" evidence="2">
    <location>
        <begin position="8"/>
        <end position="97"/>
    </location>
</feature>
<evidence type="ECO:0000256" key="1">
    <source>
        <dbReference type="SAM" id="MobiDB-lite"/>
    </source>
</evidence>
<dbReference type="AlphaFoldDB" id="A0A7R8AUF5"/>
<dbReference type="RefSeq" id="XP_041562016.1">
    <property type="nucleotide sequence ID" value="XM_041696380.1"/>
</dbReference>
<dbReference type="KEGG" id="apuu:APUU_80133S"/>
<name>A0A7R8AUF5_9EURO</name>
<accession>A0A7R8AUF5</accession>
<evidence type="ECO:0000259" key="2">
    <source>
        <dbReference type="Pfam" id="PF20150"/>
    </source>
</evidence>
<dbReference type="OrthoDB" id="3546385at2759"/>
<proteinExistence type="predicted"/>
<dbReference type="PANTHER" id="PTHR35910">
    <property type="entry name" value="2EXR DOMAIN-CONTAINING PROTEIN"/>
    <property type="match status" value="1"/>
</dbReference>
<organism evidence="3 4">
    <name type="scientific">Aspergillus puulaauensis</name>
    <dbReference type="NCBI Taxonomy" id="1220207"/>
    <lineage>
        <taxon>Eukaryota</taxon>
        <taxon>Fungi</taxon>
        <taxon>Dikarya</taxon>
        <taxon>Ascomycota</taxon>
        <taxon>Pezizomycotina</taxon>
        <taxon>Eurotiomycetes</taxon>
        <taxon>Eurotiomycetidae</taxon>
        <taxon>Eurotiales</taxon>
        <taxon>Aspergillaceae</taxon>
        <taxon>Aspergillus</taxon>
    </lineage>
</organism>
<gene>
    <name evidence="3" type="ORF">APUU_80133S</name>
</gene>
<keyword evidence="4" id="KW-1185">Reference proteome</keyword>
<evidence type="ECO:0000313" key="4">
    <source>
        <dbReference type="Proteomes" id="UP000654913"/>
    </source>
</evidence>
<reference evidence="3" key="2">
    <citation type="submission" date="2021-02" db="EMBL/GenBank/DDBJ databases">
        <title>Aspergillus puulaauensis MK2 genome sequence.</title>
        <authorList>
            <person name="Futagami T."/>
            <person name="Mori K."/>
            <person name="Kadooka C."/>
            <person name="Tanaka T."/>
        </authorList>
    </citation>
    <scope>NUCLEOTIDE SEQUENCE</scope>
    <source>
        <strain evidence="3">MK2</strain>
    </source>
</reference>
<dbReference type="InterPro" id="IPR045518">
    <property type="entry name" value="2EXR"/>
</dbReference>
<dbReference type="PANTHER" id="PTHR35910:SF1">
    <property type="entry name" value="2EXR DOMAIN-CONTAINING PROTEIN"/>
    <property type="match status" value="1"/>
</dbReference>
<protein>
    <recommendedName>
        <fullName evidence="2">2EXR domain-containing protein</fullName>
    </recommendedName>
</protein>
<sequence>MTTAAPQFHQFPFLPPELRTMIWKEALPQQDAPALYPWKTGYWQPRPLQKSDKAWGRHEDVHLFLEFRHDLFDHVQVDIPLFFVCQEAREVALDWIRKQGIHIHMHTHTHTHTDPQSKEDSSHGNEDHKDRDKESPGYDDDHGYIFTRPFNELTDALYIPVDKMADFYNDPIHRLTEPDLIGQKACVAPDIARIAIPADLFLYGDVSTIPELLKWYTVLDVLFVVVNPQPYWVDTDANADAGSDMQQVQEEQWEAEKVEGEENGTGMTFLYDHRRKRFDLCDGGGEVVGDEALYERIQEAGKYLTQIAAKKKNGRFEIRPVLAARK</sequence>
<dbReference type="GeneID" id="64979827"/>
<reference evidence="3" key="1">
    <citation type="submission" date="2021-01" db="EMBL/GenBank/DDBJ databases">
        <authorList>
            <consortium name="Aspergillus puulaauensis MK2 genome sequencing consortium"/>
            <person name="Kazuki M."/>
            <person name="Futagami T."/>
        </authorList>
    </citation>
    <scope>NUCLEOTIDE SEQUENCE</scope>
    <source>
        <strain evidence="3">MK2</strain>
    </source>
</reference>
<dbReference type="Proteomes" id="UP000654913">
    <property type="component" value="Chromosome 8"/>
</dbReference>
<feature type="region of interest" description="Disordered" evidence="1">
    <location>
        <begin position="108"/>
        <end position="140"/>
    </location>
</feature>
<dbReference type="Pfam" id="PF20150">
    <property type="entry name" value="2EXR"/>
    <property type="match status" value="1"/>
</dbReference>